<proteinExistence type="predicted"/>
<evidence type="ECO:0000259" key="10">
    <source>
        <dbReference type="Pfam" id="PF18583"/>
    </source>
</evidence>
<evidence type="ECO:0000256" key="2">
    <source>
        <dbReference type="ARBA" id="ARBA00022475"/>
    </source>
</evidence>
<dbReference type="InterPro" id="IPR003342">
    <property type="entry name" value="ArnT-like_N"/>
</dbReference>
<reference evidence="11 12" key="1">
    <citation type="submission" date="2015-05" db="EMBL/GenBank/DDBJ databases">
        <title>Complete genome sequence of a sulfur-oxidizing gammaproteobacterium strain HA5.</title>
        <authorList>
            <person name="Miura A."/>
            <person name="Kojima H."/>
            <person name="Fukui M."/>
        </authorList>
    </citation>
    <scope>NUCLEOTIDE SEQUENCE [LARGE SCALE GENOMIC DNA]</scope>
    <source>
        <strain evidence="11 12">HA5</strain>
    </source>
</reference>
<evidence type="ECO:0000259" key="9">
    <source>
        <dbReference type="Pfam" id="PF02366"/>
    </source>
</evidence>
<dbReference type="GO" id="GO:0009103">
    <property type="term" value="P:lipopolysaccharide biosynthetic process"/>
    <property type="evidence" value="ECO:0007669"/>
    <property type="project" value="UniProtKB-ARBA"/>
</dbReference>
<feature type="domain" description="Aminoarabinose transferase C-terminal" evidence="10">
    <location>
        <begin position="438"/>
        <end position="539"/>
    </location>
</feature>
<gene>
    <name evidence="11" type="ORF">SCL_0150</name>
</gene>
<dbReference type="Proteomes" id="UP000243180">
    <property type="component" value="Chromosome"/>
</dbReference>
<dbReference type="FunCoup" id="A0A1B4XCC2">
    <property type="interactions" value="119"/>
</dbReference>
<accession>A0A1B4XCC2</accession>
<dbReference type="EMBL" id="AP014879">
    <property type="protein sequence ID" value="BAV32474.1"/>
    <property type="molecule type" value="Genomic_DNA"/>
</dbReference>
<keyword evidence="4 11" id="KW-0808">Transferase</keyword>
<evidence type="ECO:0000256" key="8">
    <source>
        <dbReference type="SAM" id="Phobius"/>
    </source>
</evidence>
<dbReference type="Pfam" id="PF02366">
    <property type="entry name" value="PMT"/>
    <property type="match status" value="1"/>
</dbReference>
<protein>
    <submittedName>
        <fullName evidence="11">Glycosyl transferase</fullName>
    </submittedName>
</protein>
<dbReference type="GO" id="GO:0016763">
    <property type="term" value="F:pentosyltransferase activity"/>
    <property type="evidence" value="ECO:0007669"/>
    <property type="project" value="TreeGrafter"/>
</dbReference>
<feature type="transmembrane region" description="Helical" evidence="8">
    <location>
        <begin position="377"/>
        <end position="398"/>
    </location>
</feature>
<evidence type="ECO:0000256" key="4">
    <source>
        <dbReference type="ARBA" id="ARBA00022679"/>
    </source>
</evidence>
<evidence type="ECO:0000313" key="12">
    <source>
        <dbReference type="Proteomes" id="UP000243180"/>
    </source>
</evidence>
<sequence length="544" mass="62227">MLGVLFGNELGSRTLWEPDEGRYAEIPREMVQTGDYLTPRLNGVKYFEKPALFYWLQAGAIRVFGLNEWSLRLWTALFALLGCLMVYVAARRLYSRRAGWLAAGVLATSPMYDFLGSIITLDMAVSTFLTFALLAFLLGVREPPGQARRLWLWGFYAACALATLTKGLIGMVLPAMVVGAWMLLLNEWRQLRTLYLPTGLLLFLAIAAPWHVLVARANPEFAQFYFIHEHFQRYLTTVHQRYEPAWFFIPVLVLGMFPWIAFVGHAVKDAMPGAWSERRLHRESWFLVLWAGLVFLFFSASQSKLIPYILPVLPPLALLLGRYLARAWDHSELLGPRRVFWLVLVLGLGMAFAVLYVRHHLPAHPRAESMLGLVGTHLYWMAAALLLAAVVPFAFSRWRNCRRTIASLLAVSVLVIAVFDTSLPRLNDFRSVKPLALILKPMLHPDDEVMAYQTYYQDLPVYLERRITVVGWKGELEFGMQVEDTSAWMIEEPAFWERWEGARRVYLLTALDNYDKLRAEGRGQFRLIAQSGPNVLVTNRMVQP</sequence>
<dbReference type="GO" id="GO:0006493">
    <property type="term" value="P:protein O-linked glycosylation"/>
    <property type="evidence" value="ECO:0007669"/>
    <property type="project" value="InterPro"/>
</dbReference>
<dbReference type="InterPro" id="IPR050297">
    <property type="entry name" value="LipidA_mod_glycosyltrf_83"/>
</dbReference>
<feature type="transmembrane region" description="Helical" evidence="8">
    <location>
        <begin position="245"/>
        <end position="264"/>
    </location>
</feature>
<feature type="transmembrane region" description="Helical" evidence="8">
    <location>
        <begin position="111"/>
        <end position="138"/>
    </location>
</feature>
<feature type="transmembrane region" description="Helical" evidence="8">
    <location>
        <begin position="150"/>
        <end position="182"/>
    </location>
</feature>
<name>A0A1B4XCC2_9GAMM</name>
<feature type="transmembrane region" description="Helical" evidence="8">
    <location>
        <begin position="405"/>
        <end position="423"/>
    </location>
</feature>
<feature type="domain" description="ArnT-like N-terminal" evidence="9">
    <location>
        <begin position="13"/>
        <end position="223"/>
    </location>
</feature>
<keyword evidence="2" id="KW-1003">Cell membrane</keyword>
<feature type="transmembrane region" description="Helical" evidence="8">
    <location>
        <begin position="308"/>
        <end position="327"/>
    </location>
</feature>
<evidence type="ECO:0000313" key="11">
    <source>
        <dbReference type="EMBL" id="BAV32474.1"/>
    </source>
</evidence>
<feature type="transmembrane region" description="Helical" evidence="8">
    <location>
        <begin position="339"/>
        <end position="357"/>
    </location>
</feature>
<keyword evidence="6 8" id="KW-1133">Transmembrane helix</keyword>
<dbReference type="Pfam" id="PF18583">
    <property type="entry name" value="Arnt_C"/>
    <property type="match status" value="1"/>
</dbReference>
<keyword evidence="7 8" id="KW-0472">Membrane</keyword>
<dbReference type="AlphaFoldDB" id="A0A1B4XCC2"/>
<dbReference type="InParanoid" id="A0A1B4XCC2"/>
<evidence type="ECO:0000256" key="3">
    <source>
        <dbReference type="ARBA" id="ARBA00022676"/>
    </source>
</evidence>
<dbReference type="InterPro" id="IPR040845">
    <property type="entry name" value="Arnt_C"/>
</dbReference>
<evidence type="ECO:0000256" key="7">
    <source>
        <dbReference type="ARBA" id="ARBA00023136"/>
    </source>
</evidence>
<dbReference type="PANTHER" id="PTHR33908">
    <property type="entry name" value="MANNOSYLTRANSFERASE YKCB-RELATED"/>
    <property type="match status" value="1"/>
</dbReference>
<dbReference type="KEGG" id="slim:SCL_0150"/>
<keyword evidence="5 8" id="KW-0812">Transmembrane</keyword>
<feature type="transmembrane region" description="Helical" evidence="8">
    <location>
        <begin position="71"/>
        <end position="90"/>
    </location>
</feature>
<feature type="transmembrane region" description="Helical" evidence="8">
    <location>
        <begin position="285"/>
        <end position="302"/>
    </location>
</feature>
<dbReference type="GO" id="GO:0010041">
    <property type="term" value="P:response to iron(III) ion"/>
    <property type="evidence" value="ECO:0007669"/>
    <property type="project" value="TreeGrafter"/>
</dbReference>
<evidence type="ECO:0000256" key="6">
    <source>
        <dbReference type="ARBA" id="ARBA00022989"/>
    </source>
</evidence>
<keyword evidence="3" id="KW-0328">Glycosyltransferase</keyword>
<dbReference type="PANTHER" id="PTHR33908:SF3">
    <property type="entry name" value="UNDECAPRENYL PHOSPHATE-ALPHA-4-AMINO-4-DEOXY-L-ARABINOSE ARABINOSYL TRANSFERASE"/>
    <property type="match status" value="1"/>
</dbReference>
<organism evidence="11 12">
    <name type="scientific">Sulfuricaulis limicola</name>
    <dbReference type="NCBI Taxonomy" id="1620215"/>
    <lineage>
        <taxon>Bacteria</taxon>
        <taxon>Pseudomonadati</taxon>
        <taxon>Pseudomonadota</taxon>
        <taxon>Gammaproteobacteria</taxon>
        <taxon>Acidiferrobacterales</taxon>
        <taxon>Acidiferrobacteraceae</taxon>
        <taxon>Sulfuricaulis</taxon>
    </lineage>
</organism>
<feature type="transmembrane region" description="Helical" evidence="8">
    <location>
        <begin position="194"/>
        <end position="213"/>
    </location>
</feature>
<keyword evidence="12" id="KW-1185">Reference proteome</keyword>
<dbReference type="GO" id="GO:0005886">
    <property type="term" value="C:plasma membrane"/>
    <property type="evidence" value="ECO:0007669"/>
    <property type="project" value="UniProtKB-SubCell"/>
</dbReference>
<comment type="subcellular location">
    <subcellularLocation>
        <location evidence="1">Cell membrane</location>
        <topology evidence="1">Multi-pass membrane protein</topology>
    </subcellularLocation>
</comment>
<evidence type="ECO:0000256" key="5">
    <source>
        <dbReference type="ARBA" id="ARBA00022692"/>
    </source>
</evidence>
<dbReference type="GO" id="GO:0000030">
    <property type="term" value="F:mannosyltransferase activity"/>
    <property type="evidence" value="ECO:0007669"/>
    <property type="project" value="InterPro"/>
</dbReference>
<evidence type="ECO:0000256" key="1">
    <source>
        <dbReference type="ARBA" id="ARBA00004651"/>
    </source>
</evidence>